<dbReference type="Gene3D" id="3.40.50.80">
    <property type="entry name" value="Nucleotide-binding domain of ferredoxin-NADP reductase (FNR) module"/>
    <property type="match status" value="1"/>
</dbReference>
<evidence type="ECO:0000313" key="9">
    <source>
        <dbReference type="EMBL" id="QOW46670.1"/>
    </source>
</evidence>
<dbReference type="Pfam" id="PF00175">
    <property type="entry name" value="NAD_binding_1"/>
    <property type="match status" value="1"/>
</dbReference>
<evidence type="ECO:0000256" key="5">
    <source>
        <dbReference type="ARBA" id="ARBA00023004"/>
    </source>
</evidence>
<dbReference type="PROSITE" id="PS51085">
    <property type="entry name" value="2FE2S_FER_2"/>
    <property type="match status" value="1"/>
</dbReference>
<keyword evidence="4" id="KW-0560">Oxidoreductase</keyword>
<gene>
    <name evidence="9" type="ORF">G0028_12615</name>
</gene>
<dbReference type="GO" id="GO:0051537">
    <property type="term" value="F:2 iron, 2 sulfur cluster binding"/>
    <property type="evidence" value="ECO:0007669"/>
    <property type="project" value="UniProtKB-KW"/>
</dbReference>
<dbReference type="EMBL" id="CP048659">
    <property type="protein sequence ID" value="QOW46670.1"/>
    <property type="molecule type" value="Genomic_DNA"/>
</dbReference>
<dbReference type="Gene3D" id="3.10.20.30">
    <property type="match status" value="1"/>
</dbReference>
<reference evidence="9 10" key="1">
    <citation type="submission" date="2020-02" db="EMBL/GenBank/DDBJ databases">
        <title>Tigecycline-resistant Acinetobacter species from pigs and migratory birds.</title>
        <authorList>
            <person name="Chen C."/>
            <person name="Sun J."/>
            <person name="Liao X.-P."/>
            <person name="Liu Y.-H."/>
        </authorList>
    </citation>
    <scope>NUCLEOTIDE SEQUENCE [LARGE SCALE GENOMIC DNA]</scope>
    <source>
        <strain evidence="9 10">YH12207_T</strain>
    </source>
</reference>
<evidence type="ECO:0000313" key="10">
    <source>
        <dbReference type="Proteomes" id="UP000593966"/>
    </source>
</evidence>
<dbReference type="SUPFAM" id="SSF52343">
    <property type="entry name" value="Ferredoxin reductase-like, C-terminal NADP-linked domain"/>
    <property type="match status" value="1"/>
</dbReference>
<keyword evidence="10" id="KW-1185">Reference proteome</keyword>
<dbReference type="InterPro" id="IPR050415">
    <property type="entry name" value="MRET"/>
</dbReference>
<dbReference type="InterPro" id="IPR017938">
    <property type="entry name" value="Riboflavin_synthase-like_b-brl"/>
</dbReference>
<dbReference type="PANTHER" id="PTHR47354:SF1">
    <property type="entry name" value="CARNITINE MONOOXYGENASE REDUCTASE SUBUNIT"/>
    <property type="match status" value="1"/>
</dbReference>
<dbReference type="GO" id="GO:0046872">
    <property type="term" value="F:metal ion binding"/>
    <property type="evidence" value="ECO:0007669"/>
    <property type="project" value="UniProtKB-KW"/>
</dbReference>
<keyword evidence="5" id="KW-0408">Iron</keyword>
<dbReference type="SUPFAM" id="SSF54292">
    <property type="entry name" value="2Fe-2S ferredoxin-like"/>
    <property type="match status" value="1"/>
</dbReference>
<dbReference type="RefSeq" id="WP_180046215.1">
    <property type="nucleotide sequence ID" value="NZ_CP048659.1"/>
</dbReference>
<evidence type="ECO:0000256" key="4">
    <source>
        <dbReference type="ARBA" id="ARBA00023002"/>
    </source>
</evidence>
<keyword evidence="1" id="KW-0285">Flavoprotein</keyword>
<dbReference type="PRINTS" id="PR00409">
    <property type="entry name" value="PHDIOXRDTASE"/>
</dbReference>
<evidence type="ECO:0000259" key="7">
    <source>
        <dbReference type="PROSITE" id="PS51085"/>
    </source>
</evidence>
<sequence length="310" mass="34766">MERLKVRVKTITYLADGILGYEFSAVDGVQLPSFSAGSNIDLIVEGIPVRSYSLYNNFDVTNTYKVAINRDENSRGGSIGYQNNLKAGQIIEISEPRNNFEFHGDKDEIVFIAGGIGITPILSMIEQVKTDYWKLYYFARAQDKCAFFDELKAQYADHVEIILNSEGTSKRISHVFEAHSPENTEFYCCGPKAMIDDFKSHHTSYPYCYYESFVAEHEVSTENSYTVELRKSNKLIEVVQGETLLDALLKNGCDVMNSCREGVCGACETPILEGEADHRDSILTDDEKAENKTIFPCCSSAKGKLLVLDI</sequence>
<keyword evidence="2" id="KW-0001">2Fe-2S</keyword>
<dbReference type="Gene3D" id="2.40.30.10">
    <property type="entry name" value="Translation factors"/>
    <property type="match status" value="1"/>
</dbReference>
<dbReference type="InterPro" id="IPR001433">
    <property type="entry name" value="OxRdtase_FAD/NAD-bd"/>
</dbReference>
<dbReference type="InterPro" id="IPR012675">
    <property type="entry name" value="Beta-grasp_dom_sf"/>
</dbReference>
<dbReference type="Pfam" id="PF00111">
    <property type="entry name" value="Fer2"/>
    <property type="match status" value="1"/>
</dbReference>
<protein>
    <submittedName>
        <fullName evidence="9">Oxidoreductase</fullName>
    </submittedName>
</protein>
<dbReference type="InterPro" id="IPR006058">
    <property type="entry name" value="2Fe2S_fd_BS"/>
</dbReference>
<dbReference type="InterPro" id="IPR039261">
    <property type="entry name" value="FNR_nucleotide-bd"/>
</dbReference>
<dbReference type="PROSITE" id="PS00197">
    <property type="entry name" value="2FE2S_FER_1"/>
    <property type="match status" value="1"/>
</dbReference>
<evidence type="ECO:0000256" key="1">
    <source>
        <dbReference type="ARBA" id="ARBA00022630"/>
    </source>
</evidence>
<organism evidence="9 10">
    <name type="scientific">Acinetobacter piscicola</name>
    <dbReference type="NCBI Taxonomy" id="2006115"/>
    <lineage>
        <taxon>Bacteria</taxon>
        <taxon>Pseudomonadati</taxon>
        <taxon>Pseudomonadota</taxon>
        <taxon>Gammaproteobacteria</taxon>
        <taxon>Moraxellales</taxon>
        <taxon>Moraxellaceae</taxon>
        <taxon>Acinetobacter</taxon>
    </lineage>
</organism>
<dbReference type="Proteomes" id="UP000593966">
    <property type="component" value="Chromosome"/>
</dbReference>
<proteinExistence type="predicted"/>
<dbReference type="CDD" id="cd00207">
    <property type="entry name" value="fer2"/>
    <property type="match status" value="1"/>
</dbReference>
<dbReference type="GO" id="GO:0016491">
    <property type="term" value="F:oxidoreductase activity"/>
    <property type="evidence" value="ECO:0007669"/>
    <property type="project" value="UniProtKB-KW"/>
</dbReference>
<dbReference type="SUPFAM" id="SSF63380">
    <property type="entry name" value="Riboflavin synthase domain-like"/>
    <property type="match status" value="1"/>
</dbReference>
<evidence type="ECO:0000259" key="8">
    <source>
        <dbReference type="PROSITE" id="PS51384"/>
    </source>
</evidence>
<evidence type="ECO:0000256" key="3">
    <source>
        <dbReference type="ARBA" id="ARBA00022723"/>
    </source>
</evidence>
<dbReference type="InterPro" id="IPR001041">
    <property type="entry name" value="2Fe-2S_ferredoxin-type"/>
</dbReference>
<feature type="domain" description="2Fe-2S ferredoxin-type" evidence="7">
    <location>
        <begin position="225"/>
        <end position="310"/>
    </location>
</feature>
<name>A0A7S7AHR8_9GAMM</name>
<evidence type="ECO:0000256" key="6">
    <source>
        <dbReference type="ARBA" id="ARBA00023014"/>
    </source>
</evidence>
<evidence type="ECO:0000256" key="2">
    <source>
        <dbReference type="ARBA" id="ARBA00022714"/>
    </source>
</evidence>
<keyword evidence="6" id="KW-0411">Iron-sulfur</keyword>
<dbReference type="PROSITE" id="PS51384">
    <property type="entry name" value="FAD_FR"/>
    <property type="match status" value="1"/>
</dbReference>
<feature type="domain" description="FAD-binding FR-type" evidence="8">
    <location>
        <begin position="1"/>
        <end position="103"/>
    </location>
</feature>
<dbReference type="PANTHER" id="PTHR47354">
    <property type="entry name" value="NADH OXIDOREDUCTASE HCR"/>
    <property type="match status" value="1"/>
</dbReference>
<keyword evidence="3" id="KW-0479">Metal-binding</keyword>
<dbReference type="InterPro" id="IPR036010">
    <property type="entry name" value="2Fe-2S_ferredoxin-like_sf"/>
</dbReference>
<accession>A0A7S7AHR8</accession>
<dbReference type="AlphaFoldDB" id="A0A7S7AHR8"/>
<dbReference type="InterPro" id="IPR017927">
    <property type="entry name" value="FAD-bd_FR_type"/>
</dbReference>
<dbReference type="CDD" id="cd06185">
    <property type="entry name" value="PDR_like"/>
    <property type="match status" value="1"/>
</dbReference>